<dbReference type="Pfam" id="PF13374">
    <property type="entry name" value="TPR_10"/>
    <property type="match status" value="1"/>
</dbReference>
<reference evidence="3 4" key="1">
    <citation type="submission" date="2019-06" db="EMBL/GenBank/DDBJ databases">
        <title>Draft genome sequence of the filamentous fungus Phialemoniopsis curvata isolated from diesel fuel.</title>
        <authorList>
            <person name="Varaljay V.A."/>
            <person name="Lyon W.J."/>
            <person name="Crouch A.L."/>
            <person name="Drake C.E."/>
            <person name="Hollomon J.M."/>
            <person name="Nadeau L.J."/>
            <person name="Nunn H.S."/>
            <person name="Stevenson B.S."/>
            <person name="Bojanowski C.L."/>
            <person name="Crookes-Goodson W.J."/>
        </authorList>
    </citation>
    <scope>NUCLEOTIDE SEQUENCE [LARGE SCALE GENOMIC DNA]</scope>
    <source>
        <strain evidence="3 4">D216</strain>
    </source>
</reference>
<sequence length="1111" mass="124501">MLKPFYPADPATASGRKVNIIIIPGLSTLPPTAWSNDSGQWINQLIDNSNARAQAWLYDYQGGSSSDTIIQRIADEGQRLLSCLDNFCSERVPDSPEEMESPKSGDSPKANESQSPTEQQNVHVPKKPRHAKRKPLFFICHSLGGIVLKQALSITKTHVFRHLEVVEVISGIVLLGTPHVPLTVKASPNILELIMRLQPTSSLRKTAFTTHDNSFLAKCCSDFHLLRIEVPIVIGYETAESRVHVGMFKTSQVIIVPKELALTDSKHQNAFAMDQNHENTCKIEISSPLFHAIEESLKRALDIAPELIYKRFYASTRDVNDMGMIRSLTTNNEKGQALMIPVLKQEEPTLCLSQSPMSSRDATYGGSTNAPRPVGSDKVVTNFEIVNKNPCLPCFSMKVHKRQKGFFGRESTLDLIDAVLLPENRHEDGSLEEQASTIHSYALCGMGGMGKTQIAVEYAYSRRNKFNAIFFVTADTKNILSEEFACIAVELGLEEESETKDLTVSCEIVKGWLSNPVKAYDAKDPNSPDNEASWLLIFDNADDSEVLDDFWPNTGLGSVLVMSRDSEAKEHSYLANDGIDLQPFSSEDAIMFLQTVTRRNKQPGQERYAAEMVERLGGMPYLITQMAGVMSRLRLSYSDFLKLYNASGIDDTISVGGGGSKVSTEAKIHSISSKVGLDGLQPSSLALLCLISVLDPDRIPENILASACTTSADGIEDFPKNLGQYYEVRAELLQTSLINQNPETGDIWVHRILQDVVREKIGQELLAKFFHFAVRAMSLIWPFTSLENRFSTKRYPACAALFPSVVRLRNVHETMLPQGNSRHQLSSAKLFGDTGWYRFERGFQEESKEWFEIVMRICDGFEDKTSTEAIYMIRDTHHNLGTAAGETNDTKSFLKHAGIWLEMLQERGSDADGNPIIDYELAMGFNETGVAHAMDRQYEVAITFFERAIRTYKALPHYQDTMLGWSASNIGLMYWVLGRLHEAEQALLEIIEIFRKANGYDDTLSFKHHRIGDICHRLTDDNLRLRNLAEAQVLINQAIKVFSERPQYVQELARSTYKASQVSAAIGNQKKADSELRDAFQLYQQLVPGDRRGIDEIKEADYDSLVVFYSR</sequence>
<feature type="region of interest" description="Disordered" evidence="1">
    <location>
        <begin position="92"/>
        <end position="129"/>
    </location>
</feature>
<comment type="caution">
    <text evidence="3">The sequence shown here is derived from an EMBL/GenBank/DDBJ whole genome shotgun (WGS) entry which is preliminary data.</text>
</comment>
<feature type="domain" description="DUF7779" evidence="2">
    <location>
        <begin position="677"/>
        <end position="764"/>
    </location>
</feature>
<dbReference type="Gene3D" id="1.25.40.10">
    <property type="entry name" value="Tetratricopeptide repeat domain"/>
    <property type="match status" value="1"/>
</dbReference>
<evidence type="ECO:0000313" key="4">
    <source>
        <dbReference type="Proteomes" id="UP000319257"/>
    </source>
</evidence>
<keyword evidence="4" id="KW-1185">Reference proteome</keyword>
<feature type="compositionally biased region" description="Polar residues" evidence="1">
    <location>
        <begin position="110"/>
        <end position="122"/>
    </location>
</feature>
<dbReference type="SUPFAM" id="SSF53474">
    <property type="entry name" value="alpha/beta-Hydrolases"/>
    <property type="match status" value="1"/>
</dbReference>
<dbReference type="InterPro" id="IPR027417">
    <property type="entry name" value="P-loop_NTPase"/>
</dbReference>
<dbReference type="InterPro" id="IPR029058">
    <property type="entry name" value="AB_hydrolase_fold"/>
</dbReference>
<dbReference type="Gene3D" id="3.40.50.1820">
    <property type="entry name" value="alpha/beta hydrolase"/>
    <property type="match status" value="1"/>
</dbReference>
<organism evidence="3 4">
    <name type="scientific">Thyridium curvatum</name>
    <dbReference type="NCBI Taxonomy" id="1093900"/>
    <lineage>
        <taxon>Eukaryota</taxon>
        <taxon>Fungi</taxon>
        <taxon>Dikarya</taxon>
        <taxon>Ascomycota</taxon>
        <taxon>Pezizomycotina</taxon>
        <taxon>Sordariomycetes</taxon>
        <taxon>Sordariomycetidae</taxon>
        <taxon>Thyridiales</taxon>
        <taxon>Thyridiaceae</taxon>
        <taxon>Thyridium</taxon>
    </lineage>
</organism>
<dbReference type="SUPFAM" id="SSF48452">
    <property type="entry name" value="TPR-like"/>
    <property type="match status" value="1"/>
</dbReference>
<protein>
    <recommendedName>
        <fullName evidence="2">DUF7779 domain-containing protein</fullName>
    </recommendedName>
</protein>
<dbReference type="GeneID" id="41975774"/>
<dbReference type="InterPro" id="IPR011990">
    <property type="entry name" value="TPR-like_helical_dom_sf"/>
</dbReference>
<dbReference type="InParanoid" id="A0A507B1B6"/>
<dbReference type="Proteomes" id="UP000319257">
    <property type="component" value="Unassembled WGS sequence"/>
</dbReference>
<dbReference type="PANTHER" id="PTHR35205">
    <property type="entry name" value="NB-ARC AND TPR DOMAIN PROTEIN"/>
    <property type="match status" value="1"/>
</dbReference>
<gene>
    <name evidence="3" type="ORF">E0L32_008327</name>
</gene>
<evidence type="ECO:0000256" key="1">
    <source>
        <dbReference type="SAM" id="MobiDB-lite"/>
    </source>
</evidence>
<proteinExistence type="predicted"/>
<evidence type="ECO:0000313" key="3">
    <source>
        <dbReference type="EMBL" id="TPX10758.1"/>
    </source>
</evidence>
<dbReference type="SUPFAM" id="SSF52540">
    <property type="entry name" value="P-loop containing nucleoside triphosphate hydrolases"/>
    <property type="match status" value="1"/>
</dbReference>
<dbReference type="OrthoDB" id="6161812at2759"/>
<accession>A0A507B1B6</accession>
<dbReference type="Gene3D" id="3.40.50.300">
    <property type="entry name" value="P-loop containing nucleotide triphosphate hydrolases"/>
    <property type="match status" value="1"/>
</dbReference>
<dbReference type="InterPro" id="IPR056681">
    <property type="entry name" value="DUF7779"/>
</dbReference>
<dbReference type="RefSeq" id="XP_030992469.1">
    <property type="nucleotide sequence ID" value="XM_031143169.1"/>
</dbReference>
<evidence type="ECO:0000259" key="2">
    <source>
        <dbReference type="Pfam" id="PF25000"/>
    </source>
</evidence>
<name>A0A507B1B6_9PEZI</name>
<dbReference type="PANTHER" id="PTHR35205:SF1">
    <property type="entry name" value="ZU5 DOMAIN-CONTAINING PROTEIN"/>
    <property type="match status" value="1"/>
</dbReference>
<dbReference type="EMBL" id="SKBQ01000054">
    <property type="protein sequence ID" value="TPX10758.1"/>
    <property type="molecule type" value="Genomic_DNA"/>
</dbReference>
<dbReference type="Pfam" id="PF25000">
    <property type="entry name" value="DUF7779"/>
    <property type="match status" value="1"/>
</dbReference>
<dbReference type="AlphaFoldDB" id="A0A507B1B6"/>